<name>A0ABV2CVR2_9RHOO</name>
<organism evidence="1 2">
    <name type="scientific">Uliginosibacterium paludis</name>
    <dbReference type="NCBI Taxonomy" id="1615952"/>
    <lineage>
        <taxon>Bacteria</taxon>
        <taxon>Pseudomonadati</taxon>
        <taxon>Pseudomonadota</taxon>
        <taxon>Betaproteobacteria</taxon>
        <taxon>Rhodocyclales</taxon>
        <taxon>Zoogloeaceae</taxon>
        <taxon>Uliginosibacterium</taxon>
    </lineage>
</organism>
<evidence type="ECO:0000313" key="1">
    <source>
        <dbReference type="EMBL" id="MET1492014.1"/>
    </source>
</evidence>
<evidence type="ECO:0000313" key="2">
    <source>
        <dbReference type="Proteomes" id="UP001548590"/>
    </source>
</evidence>
<sequence>MSNMFESATNLHFRLDNLRAEHRELDEAIMRLCSDGTADRLTLQRLKKRRLLVKDRIVIIERTIGPETQA</sequence>
<dbReference type="Pfam" id="PF04325">
    <property type="entry name" value="DUF465"/>
    <property type="match status" value="1"/>
</dbReference>
<dbReference type="Gene3D" id="6.10.280.50">
    <property type="match status" value="1"/>
</dbReference>
<dbReference type="RefSeq" id="WP_345922978.1">
    <property type="nucleotide sequence ID" value="NZ_JBDIVF010000001.1"/>
</dbReference>
<comment type="caution">
    <text evidence="1">The sequence shown here is derived from an EMBL/GenBank/DDBJ whole genome shotgun (WGS) entry which is preliminary data.</text>
</comment>
<dbReference type="InterPro" id="IPR038444">
    <property type="entry name" value="DUF465_sf"/>
</dbReference>
<protein>
    <submittedName>
        <fullName evidence="1">YdcH family protein</fullName>
    </submittedName>
</protein>
<dbReference type="Proteomes" id="UP001548590">
    <property type="component" value="Unassembled WGS sequence"/>
</dbReference>
<reference evidence="1 2" key="1">
    <citation type="submission" date="2024-07" db="EMBL/GenBank/DDBJ databases">
        <title>Uliginosibacterium paludis KCTC:42655.</title>
        <authorList>
            <person name="Kim M.K."/>
        </authorList>
    </citation>
    <scope>NUCLEOTIDE SEQUENCE [LARGE SCALE GENOMIC DNA]</scope>
    <source>
        <strain evidence="1 2">KCTC 42655</strain>
    </source>
</reference>
<dbReference type="InterPro" id="IPR007420">
    <property type="entry name" value="DUF465"/>
</dbReference>
<gene>
    <name evidence="1" type="ORF">ABVT11_19395</name>
</gene>
<proteinExistence type="predicted"/>
<accession>A0ABV2CVR2</accession>
<dbReference type="EMBL" id="JBEWLZ010000019">
    <property type="protein sequence ID" value="MET1492014.1"/>
    <property type="molecule type" value="Genomic_DNA"/>
</dbReference>
<keyword evidence="2" id="KW-1185">Reference proteome</keyword>